<reference evidence="2" key="1">
    <citation type="journal article" date="2013" name="Environ. Microbiol.">
        <title>Microbiota from the distal guts of lean and obese adolescents exhibit partial functional redundancy besides clear differences in community structure.</title>
        <authorList>
            <person name="Ferrer M."/>
            <person name="Ruiz A."/>
            <person name="Lanza F."/>
            <person name="Haange S.B."/>
            <person name="Oberbach A."/>
            <person name="Till H."/>
            <person name="Bargiela R."/>
            <person name="Campoy C."/>
            <person name="Segura M.T."/>
            <person name="Richter M."/>
            <person name="von Bergen M."/>
            <person name="Seifert J."/>
            <person name="Suarez A."/>
        </authorList>
    </citation>
    <scope>NUCLEOTIDE SEQUENCE</scope>
</reference>
<feature type="region of interest" description="Disordered" evidence="1">
    <location>
        <begin position="154"/>
        <end position="238"/>
    </location>
</feature>
<feature type="non-terminal residue" evidence="2">
    <location>
        <position position="238"/>
    </location>
</feature>
<gene>
    <name evidence="2" type="ORF">OBE_13074</name>
</gene>
<organism evidence="2">
    <name type="scientific">human gut metagenome</name>
    <dbReference type="NCBI Taxonomy" id="408170"/>
    <lineage>
        <taxon>unclassified sequences</taxon>
        <taxon>metagenomes</taxon>
        <taxon>organismal metagenomes</taxon>
    </lineage>
</organism>
<feature type="compositionally biased region" description="Polar residues" evidence="1">
    <location>
        <begin position="165"/>
        <end position="178"/>
    </location>
</feature>
<dbReference type="AlphaFoldDB" id="K1SFM7"/>
<feature type="compositionally biased region" description="Basic residues" evidence="1">
    <location>
        <begin position="121"/>
        <end position="131"/>
    </location>
</feature>
<proteinExistence type="predicted"/>
<dbReference type="EMBL" id="AJWZ01009029">
    <property type="protein sequence ID" value="EKC52465.1"/>
    <property type="molecule type" value="Genomic_DNA"/>
</dbReference>
<feature type="region of interest" description="Disordered" evidence="1">
    <location>
        <begin position="1"/>
        <end position="27"/>
    </location>
</feature>
<protein>
    <submittedName>
        <fullName evidence="2">Uncharacterized protein</fullName>
    </submittedName>
</protein>
<sequence>RTGLGGIRSVEPRAAATGRSATAARAGRIACQKKPAAIENAATPEPEIPNIAEPEITATPAGNKPPQAGFTGSLFDHINEDARQPGVSAERVITPETQVEPLLTLYDLLGFSAEERSQVNRPRRRKPKPKATKPPVEEERVIEWREELMIARHERLEAEKKQQESTKPQPRSAGTSDATAPEAPQIQSAPEDRPDSKSTGQRKIASGTVRSEPTNAPKHFLGPILEHYREGSLVADEE</sequence>
<feature type="region of interest" description="Disordered" evidence="1">
    <location>
        <begin position="111"/>
        <end position="142"/>
    </location>
</feature>
<name>K1SFM7_9ZZZZ</name>
<evidence type="ECO:0000313" key="2">
    <source>
        <dbReference type="EMBL" id="EKC52465.1"/>
    </source>
</evidence>
<feature type="compositionally biased region" description="Low complexity" evidence="1">
    <location>
        <begin position="13"/>
        <end position="27"/>
    </location>
</feature>
<accession>K1SFM7</accession>
<feature type="non-terminal residue" evidence="2">
    <location>
        <position position="1"/>
    </location>
</feature>
<feature type="compositionally biased region" description="Basic and acidic residues" evidence="1">
    <location>
        <begin position="154"/>
        <end position="164"/>
    </location>
</feature>
<comment type="caution">
    <text evidence="2">The sequence shown here is derived from an EMBL/GenBank/DDBJ whole genome shotgun (WGS) entry which is preliminary data.</text>
</comment>
<evidence type="ECO:0000256" key="1">
    <source>
        <dbReference type="SAM" id="MobiDB-lite"/>
    </source>
</evidence>